<dbReference type="AlphaFoldDB" id="A0A2M8EWY7"/>
<dbReference type="EMBL" id="PFSC01000157">
    <property type="protein sequence ID" value="PJC30359.1"/>
    <property type="molecule type" value="Genomic_DNA"/>
</dbReference>
<proteinExistence type="predicted"/>
<comment type="caution">
    <text evidence="2">The sequence shown here is derived from an EMBL/GenBank/DDBJ whole genome shotgun (WGS) entry which is preliminary data.</text>
</comment>
<accession>A0A2M8EWY7</accession>
<dbReference type="InterPro" id="IPR001223">
    <property type="entry name" value="Glyco_hydro18_cat"/>
</dbReference>
<evidence type="ECO:0000313" key="3">
    <source>
        <dbReference type="Proteomes" id="UP000231383"/>
    </source>
</evidence>
<reference evidence="3" key="1">
    <citation type="submission" date="2017-09" db="EMBL/GenBank/DDBJ databases">
        <title>Depth-based differentiation of microbial function through sediment-hosted aquifers and enrichment of novel symbionts in the deep terrestrial subsurface.</title>
        <authorList>
            <person name="Probst A.J."/>
            <person name="Ladd B."/>
            <person name="Jarett J.K."/>
            <person name="Geller-Mcgrath D.E."/>
            <person name="Sieber C.M.K."/>
            <person name="Emerson J.B."/>
            <person name="Anantharaman K."/>
            <person name="Thomas B.C."/>
            <person name="Malmstrom R."/>
            <person name="Stieglmeier M."/>
            <person name="Klingl A."/>
            <person name="Woyke T."/>
            <person name="Ryan C.M."/>
            <person name="Banfield J.F."/>
        </authorList>
    </citation>
    <scope>NUCLEOTIDE SEQUENCE [LARGE SCALE GENOMIC DNA]</scope>
</reference>
<dbReference type="PROSITE" id="PS51910">
    <property type="entry name" value="GH18_2"/>
    <property type="match status" value="1"/>
</dbReference>
<protein>
    <recommendedName>
        <fullName evidence="1">GH18 domain-containing protein</fullName>
    </recommendedName>
</protein>
<dbReference type="Proteomes" id="UP000231383">
    <property type="component" value="Unassembled WGS sequence"/>
</dbReference>
<evidence type="ECO:0000259" key="1">
    <source>
        <dbReference type="PROSITE" id="PS51910"/>
    </source>
</evidence>
<evidence type="ECO:0000313" key="2">
    <source>
        <dbReference type="EMBL" id="PJC30359.1"/>
    </source>
</evidence>
<name>A0A2M8EWY7_9BACT</name>
<feature type="domain" description="GH18" evidence="1">
    <location>
        <begin position="1"/>
        <end position="123"/>
    </location>
</feature>
<gene>
    <name evidence="2" type="ORF">CO051_06115</name>
</gene>
<dbReference type="PANTHER" id="PTHR46066">
    <property type="entry name" value="CHITINASE DOMAIN-CONTAINING PROTEIN 1 FAMILY MEMBER"/>
    <property type="match status" value="1"/>
</dbReference>
<dbReference type="Gene3D" id="3.20.20.80">
    <property type="entry name" value="Glycosidases"/>
    <property type="match status" value="1"/>
</dbReference>
<dbReference type="PANTHER" id="PTHR46066:SF2">
    <property type="entry name" value="CHITINASE DOMAIN-CONTAINING PROTEIN 1"/>
    <property type="match status" value="1"/>
</dbReference>
<dbReference type="GO" id="GO:0005975">
    <property type="term" value="P:carbohydrate metabolic process"/>
    <property type="evidence" value="ECO:0007669"/>
    <property type="project" value="InterPro"/>
</dbReference>
<dbReference type="Pfam" id="PF00704">
    <property type="entry name" value="Glyco_hydro_18"/>
    <property type="match status" value="1"/>
</dbReference>
<dbReference type="SUPFAM" id="SSF51445">
    <property type="entry name" value="(Trans)glycosidases"/>
    <property type="match status" value="1"/>
</dbReference>
<dbReference type="InterPro" id="IPR017853">
    <property type="entry name" value="GH"/>
</dbReference>
<sequence>MPSRKIFLGTPLYGYEWETLGNTPHSAIMPASGLVVSNRRAEEFIESCASCSAQIDSEARESYVIYQDQQTGTYHQMFYPDEQATLEKIKLTNKYNLGGVAVWALGYDGKTILNPLEKYKNSFE</sequence>
<organism evidence="2 3">
    <name type="scientific">Candidatus Roizmanbacteria bacterium CG_4_9_14_0_2_um_filter_39_13</name>
    <dbReference type="NCBI Taxonomy" id="1974839"/>
    <lineage>
        <taxon>Bacteria</taxon>
        <taxon>Candidatus Roizmaniibacteriota</taxon>
    </lineage>
</organism>